<feature type="transmembrane region" description="Helical" evidence="1">
    <location>
        <begin position="90"/>
        <end position="108"/>
    </location>
</feature>
<accession>A0A1E1LI90</accession>
<evidence type="ECO:0000256" key="1">
    <source>
        <dbReference type="SAM" id="Phobius"/>
    </source>
</evidence>
<dbReference type="InterPro" id="IPR051035">
    <property type="entry name" value="Mito_inheritance_9"/>
</dbReference>
<dbReference type="Proteomes" id="UP000178912">
    <property type="component" value="Unassembled WGS sequence"/>
</dbReference>
<name>A0A1E1LI90_9HELO</name>
<evidence type="ECO:0000313" key="2">
    <source>
        <dbReference type="EMBL" id="CZT10222.1"/>
    </source>
</evidence>
<keyword evidence="1" id="KW-1133">Transmembrane helix</keyword>
<dbReference type="PANTHER" id="PTHR36091:SF1">
    <property type="entry name" value="ALTERED INHERITANCE OF MITOCHONDRIA PROTEIN 9, MITOCHONDRIAL"/>
    <property type="match status" value="1"/>
</dbReference>
<evidence type="ECO:0008006" key="4">
    <source>
        <dbReference type="Google" id="ProtNLM"/>
    </source>
</evidence>
<dbReference type="PANTHER" id="PTHR36091">
    <property type="entry name" value="ALTERED INHERITANCE OF MITOCHONDRIA PROTEIN 9, MITOCHONDRIAL"/>
    <property type="match status" value="1"/>
</dbReference>
<dbReference type="InterPro" id="IPR038213">
    <property type="entry name" value="IFI6/IFI27-like_sf"/>
</dbReference>
<keyword evidence="3" id="KW-1185">Reference proteome</keyword>
<keyword evidence="1" id="KW-0812">Transmembrane</keyword>
<organism evidence="2 3">
    <name type="scientific">Rhynchosporium agropyri</name>
    <dbReference type="NCBI Taxonomy" id="914238"/>
    <lineage>
        <taxon>Eukaryota</taxon>
        <taxon>Fungi</taxon>
        <taxon>Dikarya</taxon>
        <taxon>Ascomycota</taxon>
        <taxon>Pezizomycotina</taxon>
        <taxon>Leotiomycetes</taxon>
        <taxon>Helotiales</taxon>
        <taxon>Ploettnerulaceae</taxon>
        <taxon>Rhynchosporium</taxon>
    </lineage>
</organism>
<reference evidence="3" key="1">
    <citation type="submission" date="2016-03" db="EMBL/GenBank/DDBJ databases">
        <authorList>
            <person name="Guldener U."/>
        </authorList>
    </citation>
    <scope>NUCLEOTIDE SEQUENCE [LARGE SCALE GENOMIC DNA]</scope>
    <source>
        <strain evidence="3">04CH-RAC-A.6.1</strain>
    </source>
</reference>
<dbReference type="OrthoDB" id="2968323at2759"/>
<sequence>MPSFSREHYQRVIALLPVPRGRFVALITTWGLPFTATLACLYLLGGFSKSGVRGNSLASKYQSRAYGGSTPKGGIFANSTSAGMRGRTPLLYKTTAVAVASFIMIAVYKKRLAVRYLKFDLQKLLKATVTAVSSEGARYCTRGLKSREELNNKAYLLTMGNGSEVFAKLPNPIAGPACYTTAAEVATRESGPLEFVEAMATNEMRFIKTYARPRMIHHRSSTEPELPEEVLGLLNQYLQLTPAMVPPLGTDDTHSPTLWLHLDDVFVDPESNQITRIIDWQSAAVMPFFIYQCGISGMFQYPGTIADSWPLTEFPKDYDKLIQSEKAKIDSDRRSDTCHKYYKAETKSQNSRHWAALQLDNANVRTEPLRLVVNVWEDHDIFFLRRDLLSFVEQWKDLYPKSDVCPVSFKPSMARRDDN</sequence>
<dbReference type="AlphaFoldDB" id="A0A1E1LI90"/>
<protein>
    <recommendedName>
        <fullName evidence="4">Aminoglycoside phosphotransferase domain-containing protein</fullName>
    </recommendedName>
</protein>
<dbReference type="EMBL" id="FJUX01000125">
    <property type="protein sequence ID" value="CZT10222.1"/>
    <property type="molecule type" value="Genomic_DNA"/>
</dbReference>
<feature type="transmembrane region" description="Helical" evidence="1">
    <location>
        <begin position="21"/>
        <end position="44"/>
    </location>
</feature>
<proteinExistence type="predicted"/>
<evidence type="ECO:0000313" key="3">
    <source>
        <dbReference type="Proteomes" id="UP000178912"/>
    </source>
</evidence>
<gene>
    <name evidence="2" type="ORF">RAG0_14757</name>
</gene>
<dbReference type="Gene3D" id="6.10.110.10">
    <property type="match status" value="1"/>
</dbReference>
<keyword evidence="1" id="KW-0472">Membrane</keyword>
<dbReference type="GO" id="GO:0005739">
    <property type="term" value="C:mitochondrion"/>
    <property type="evidence" value="ECO:0007669"/>
    <property type="project" value="TreeGrafter"/>
</dbReference>